<sequence length="568" mass="62512">MNNTSDKNDDNTDYLCDEEDEENSIESFENTCKSNSLRSAQESRIKNTSNIPKCDQEKKKNPEKRKPEADSDSNFTGFLKQTSVRYSQFNIASSRVVQQKGQEMDYRDYNYSEYPVCYPSCSWQSCNTNGQDLNARVPYGQGQLESASSSSGEIAQAGSFYSYGKSLPEVGSESNETIVNEPRADTSSACVSSECSNDSCNYCCSMRQPSQPVGSCHYEQRNPGQEHQLNLGQEHQMMPVPMGVDPSTGFPIYCYPAPMNYPGNAMYSMPVMQMDPNQAQRGGDGHNNVEIGSQSSASSSSAENCHPSMASASSNQNPTSFDMEEFMRKYQKSVQQCYATAQQGIQQSFANAQTQQYFNNSPQSTQQYYSNSNEGTNQRFASSNQAATQQYCESPIQENQQSSVYQGMQQAFGSPLGAQQYYPSPSLGAQQYFPPSMAMPANNFFGNNTGLMTDLLQTHTVYSSDYKPFANDGNHFNHFPNGIDIGLAPDSRPIYGPVGTAGVAEMSTGGQVYGMGGACEINMNSYPLSQMSYSSPYNYEMPASSPNYIQAPNMVMTSPQFHTGNMGG</sequence>
<feature type="compositionally biased region" description="Acidic residues" evidence="1">
    <location>
        <begin position="11"/>
        <end position="24"/>
    </location>
</feature>
<gene>
    <name evidence="4" type="primary">LOC108045176</name>
    <name evidence="2" type="synonym">108045176</name>
</gene>
<dbReference type="OrthoDB" id="7868730at2759"/>
<dbReference type="GeneID" id="108045176"/>
<feature type="compositionally biased region" description="Basic and acidic residues" evidence="1">
    <location>
        <begin position="54"/>
        <end position="69"/>
    </location>
</feature>
<keyword evidence="3" id="KW-1185">Reference proteome</keyword>
<feature type="compositionally biased region" description="Polar residues" evidence="1">
    <location>
        <begin position="31"/>
        <end position="51"/>
    </location>
</feature>
<organism evidence="4">
    <name type="scientific">Drosophila rhopaloa</name>
    <name type="common">Fruit fly</name>
    <dbReference type="NCBI Taxonomy" id="1041015"/>
    <lineage>
        <taxon>Eukaryota</taxon>
        <taxon>Metazoa</taxon>
        <taxon>Ecdysozoa</taxon>
        <taxon>Arthropoda</taxon>
        <taxon>Hexapoda</taxon>
        <taxon>Insecta</taxon>
        <taxon>Pterygota</taxon>
        <taxon>Neoptera</taxon>
        <taxon>Endopterygota</taxon>
        <taxon>Diptera</taxon>
        <taxon>Brachycera</taxon>
        <taxon>Muscomorpha</taxon>
        <taxon>Ephydroidea</taxon>
        <taxon>Drosophilidae</taxon>
        <taxon>Drosophila</taxon>
        <taxon>Sophophora</taxon>
    </lineage>
</organism>
<protein>
    <submittedName>
        <fullName evidence="4">Uncharacterized protein LOC108045176 isoform X1</fullName>
    </submittedName>
</protein>
<proteinExistence type="predicted"/>
<evidence type="ECO:0000313" key="3">
    <source>
        <dbReference type="Proteomes" id="UP001652680"/>
    </source>
</evidence>
<evidence type="ECO:0000256" key="1">
    <source>
        <dbReference type="SAM" id="MobiDB-lite"/>
    </source>
</evidence>
<accession>A0A6P4ENY8</accession>
<reference evidence="2" key="3">
    <citation type="submission" date="2025-05" db="UniProtKB">
        <authorList>
            <consortium name="EnsemblMetazoa"/>
        </authorList>
    </citation>
    <scope>IDENTIFICATION</scope>
</reference>
<dbReference type="RefSeq" id="XP_016979890.1">
    <property type="nucleotide sequence ID" value="XM_017124401.1"/>
</dbReference>
<feature type="region of interest" description="Disordered" evidence="1">
    <location>
        <begin position="275"/>
        <end position="319"/>
    </location>
</feature>
<dbReference type="AlphaFoldDB" id="A0A6P4ENY8"/>
<feature type="compositionally biased region" description="Low complexity" evidence="1">
    <location>
        <begin position="293"/>
        <end position="302"/>
    </location>
</feature>
<name>A0A6P4ENY8_DRORH</name>
<dbReference type="Proteomes" id="UP001652680">
    <property type="component" value="Unassembled WGS sequence"/>
</dbReference>
<feature type="compositionally biased region" description="Polar residues" evidence="1">
    <location>
        <begin position="310"/>
        <end position="319"/>
    </location>
</feature>
<reference evidence="3" key="1">
    <citation type="journal article" date="2021" name="Elife">
        <title>Highly contiguous assemblies of 101 drosophilid genomes.</title>
        <authorList>
            <person name="Kim B.Y."/>
            <person name="Wang J.R."/>
            <person name="Miller D.E."/>
            <person name="Barmina O."/>
            <person name="Delaney E."/>
            <person name="Thompson A."/>
            <person name="Comeault A.A."/>
            <person name="Peede D."/>
            <person name="D'Agostino E.R."/>
            <person name="Pelaez J."/>
            <person name="Aguilar J.M."/>
            <person name="Haji D."/>
            <person name="Matsunaga T."/>
            <person name="Armstrong E.E."/>
            <person name="Zych M."/>
            <person name="Ogawa Y."/>
            <person name="Stamenkovic-Radak M."/>
            <person name="Jelic M."/>
            <person name="Veselinovic M.S."/>
            <person name="Tanaskovic M."/>
            <person name="Eric P."/>
            <person name="Gao J.J."/>
            <person name="Katoh T.K."/>
            <person name="Toda M.J."/>
            <person name="Watabe H."/>
            <person name="Watada M."/>
            <person name="Davis J.S."/>
            <person name="Moyle L.C."/>
            <person name="Manoli G."/>
            <person name="Bertolini E."/>
            <person name="Kostal V."/>
            <person name="Hawley R.S."/>
            <person name="Takahashi A."/>
            <person name="Jones C.D."/>
            <person name="Price D.K."/>
            <person name="Whiteman N."/>
            <person name="Kopp A."/>
            <person name="Matute D.R."/>
            <person name="Petrov D.A."/>
        </authorList>
    </citation>
    <scope>NUCLEOTIDE SEQUENCE [LARGE SCALE GENOMIC DNA]</scope>
</reference>
<dbReference type="EnsemblMetazoa" id="XM_017124401.2">
    <property type="protein sequence ID" value="XP_016979890.1"/>
    <property type="gene ID" value="LOC108045176"/>
</dbReference>
<evidence type="ECO:0000313" key="2">
    <source>
        <dbReference type="EnsemblMetazoa" id="XP_016979890.1"/>
    </source>
</evidence>
<reference evidence="4" key="2">
    <citation type="submission" date="2025-04" db="UniProtKB">
        <authorList>
            <consortium name="RefSeq"/>
        </authorList>
    </citation>
    <scope>IDENTIFICATION</scope>
</reference>
<feature type="region of interest" description="Disordered" evidence="1">
    <location>
        <begin position="362"/>
        <end position="386"/>
    </location>
</feature>
<feature type="compositionally biased region" description="Basic and acidic residues" evidence="1">
    <location>
        <begin position="1"/>
        <end position="10"/>
    </location>
</feature>
<evidence type="ECO:0000313" key="4">
    <source>
        <dbReference type="RefSeq" id="XP_016979890.1"/>
    </source>
</evidence>
<feature type="region of interest" description="Disordered" evidence="1">
    <location>
        <begin position="1"/>
        <end position="75"/>
    </location>
</feature>